<accession>A0A499S3M0</accession>
<protein>
    <submittedName>
        <fullName evidence="1">Uncharacterized protein</fullName>
    </submittedName>
</protein>
<organism evidence="1">
    <name type="scientific">Staphylococcus aureus</name>
    <dbReference type="NCBI Taxonomy" id="1280"/>
    <lineage>
        <taxon>Bacteria</taxon>
        <taxon>Bacillati</taxon>
        <taxon>Bacillota</taxon>
        <taxon>Bacilli</taxon>
        <taxon>Bacillales</taxon>
        <taxon>Staphylococcaceae</taxon>
        <taxon>Staphylococcus</taxon>
    </lineage>
</organism>
<name>A0A499S3M0_STAAU</name>
<keyword evidence="1" id="KW-0614">Plasmid</keyword>
<proteinExistence type="predicted"/>
<dbReference type="AlphaFoldDB" id="A0A499S3M0"/>
<geneLocation type="plasmid" evidence="1">
    <name>pPA3</name>
</geneLocation>
<gene>
    <name evidence="1" type="ORF">BJL72_k00060</name>
</gene>
<sequence>MIRYTTDSFQGAKEVPSAYGEFVSIRNRFKNFAVILYNKDKFEWYHKRSVLTRV</sequence>
<reference evidence="1" key="1">
    <citation type="journal article" date="2019" name="Front. Microbiol.">
        <title>Prevalence of Antibiotic and Heavy Metal Resistance Determinants and Virulence-Related Genetic Elements in Plasmids of Staphylococcus aureus.</title>
        <authorList>
            <person name="Bukowski M."/>
            <person name="Piwowarczyk R."/>
            <person name="Madry A."/>
            <person name="Zagorski-Przybylo R."/>
            <person name="Hydzik M."/>
            <person name="Wladyka B."/>
        </authorList>
    </citation>
    <scope>NUCLEOTIDE SEQUENCE</scope>
    <source>
        <strain evidence="1">Pa3</strain>
        <plasmid evidence="1">pPA3</plasmid>
    </source>
</reference>
<dbReference type="EMBL" id="MH785229">
    <property type="protein sequence ID" value="AYK27795.1"/>
    <property type="molecule type" value="Genomic_DNA"/>
</dbReference>
<evidence type="ECO:0000313" key="1">
    <source>
        <dbReference type="EMBL" id="AYK27795.1"/>
    </source>
</evidence>